<dbReference type="PATRIC" id="fig|1217656.3.peg.3347"/>
<comment type="caution">
    <text evidence="1">The sequence shown here is derived from an EMBL/GenBank/DDBJ whole genome shotgun (WGS) entry which is preliminary data.</text>
</comment>
<dbReference type="EMBL" id="APPJ01000012">
    <property type="protein sequence ID" value="ENV16466.1"/>
    <property type="molecule type" value="Genomic_DNA"/>
</dbReference>
<protein>
    <submittedName>
        <fullName evidence="1">Uncharacterized protein</fullName>
    </submittedName>
</protein>
<keyword evidence="2" id="KW-1185">Reference proteome</keyword>
<sequence length="315" mass="37244">MFIEKYFVTHYLVKYLNQNKEKCEIFVPNLHGRVLYRHDIKELAIKYIEKNTIINNPIFQSFEYYGNCAFCSEFNKLEKSHAIARTIFRTLLKKIGGGQPIVINGHVNKLEFDSDTWAIHQLCKKCESFFNREYEDYSIKALRGENLNVTIVKTINGVSFKGLDQEIIAKYCLSVYWRAALSVHPSYSSVHIFPEFNEYLKLYFKYNQILKKNVINIRMYNLVDENNTLNEDSIRSFIVGPFTRFDGESLIFCLKLENYFVEIKIKKLTFKEKFKRGYLGQNKNILFLENKDIFSIEELEKNFALGKYLNANIYL</sequence>
<proteinExistence type="predicted"/>
<evidence type="ECO:0000313" key="1">
    <source>
        <dbReference type="EMBL" id="ENV16466.1"/>
    </source>
</evidence>
<accession>N8WWY1</accession>
<dbReference type="HOGENOM" id="CLU_076519_0_0_6"/>
<gene>
    <name evidence="1" type="ORF">F964_03401</name>
</gene>
<dbReference type="RefSeq" id="WP_004822063.1">
    <property type="nucleotide sequence ID" value="NZ_KB849456.1"/>
</dbReference>
<dbReference type="eggNOG" id="ENOG5031UJV">
    <property type="taxonomic scope" value="Bacteria"/>
</dbReference>
<reference evidence="1 2" key="1">
    <citation type="submission" date="2013-02" db="EMBL/GenBank/DDBJ databases">
        <title>The Genome Sequence of Acinetobacter guillouiae NIPH 991.</title>
        <authorList>
            <consortium name="The Broad Institute Genome Sequencing Platform"/>
            <consortium name="The Broad Institute Genome Sequencing Center for Infectious Disease"/>
            <person name="Cerqueira G."/>
            <person name="Feldgarden M."/>
            <person name="Courvalin P."/>
            <person name="Perichon B."/>
            <person name="Grillot-Courvalin C."/>
            <person name="Clermont D."/>
            <person name="Rocha E."/>
            <person name="Yoon E.-J."/>
            <person name="Nemec A."/>
            <person name="Walker B."/>
            <person name="Young S.K."/>
            <person name="Zeng Q."/>
            <person name="Gargeya S."/>
            <person name="Fitzgerald M."/>
            <person name="Haas B."/>
            <person name="Abouelleil A."/>
            <person name="Alvarado L."/>
            <person name="Arachchi H.M."/>
            <person name="Berlin A.M."/>
            <person name="Chapman S.B."/>
            <person name="Dewar J."/>
            <person name="Goldberg J."/>
            <person name="Griggs A."/>
            <person name="Gujja S."/>
            <person name="Hansen M."/>
            <person name="Howarth C."/>
            <person name="Imamovic A."/>
            <person name="Larimer J."/>
            <person name="McCowan C."/>
            <person name="Murphy C."/>
            <person name="Neiman D."/>
            <person name="Pearson M."/>
            <person name="Priest M."/>
            <person name="Roberts A."/>
            <person name="Saif S."/>
            <person name="Shea T."/>
            <person name="Sisk P."/>
            <person name="Sykes S."/>
            <person name="Wortman J."/>
            <person name="Nusbaum C."/>
            <person name="Birren B."/>
        </authorList>
    </citation>
    <scope>NUCLEOTIDE SEQUENCE [LARGE SCALE GENOMIC DNA]</scope>
    <source>
        <strain evidence="1 2">NIPH 991</strain>
    </source>
</reference>
<dbReference type="Proteomes" id="UP000013148">
    <property type="component" value="Unassembled WGS sequence"/>
</dbReference>
<evidence type="ECO:0000313" key="2">
    <source>
        <dbReference type="Proteomes" id="UP000013148"/>
    </source>
</evidence>
<dbReference type="AlphaFoldDB" id="N8WWY1"/>
<organism evidence="1 2">
    <name type="scientific">Acinetobacter guillouiae NIPH 991</name>
    <dbReference type="NCBI Taxonomy" id="1217656"/>
    <lineage>
        <taxon>Bacteria</taxon>
        <taxon>Pseudomonadati</taxon>
        <taxon>Pseudomonadota</taxon>
        <taxon>Gammaproteobacteria</taxon>
        <taxon>Moraxellales</taxon>
        <taxon>Moraxellaceae</taxon>
        <taxon>Acinetobacter</taxon>
    </lineage>
</organism>
<name>N8WWY1_ACIGI</name>